<evidence type="ECO:0000256" key="3">
    <source>
        <dbReference type="PIRNR" id="PIRNR029171"/>
    </source>
</evidence>
<protein>
    <submittedName>
        <fullName evidence="4">Lipase 1</fullName>
    </submittedName>
</protein>
<dbReference type="PANTHER" id="PTHR34853:SF5">
    <property type="entry name" value="LIP-DOMAIN-CONTAINING PROTEIN-RELATED"/>
    <property type="match status" value="1"/>
</dbReference>
<accession>A0ABP0EIZ6</accession>
<comment type="catalytic activity">
    <reaction evidence="2">
        <text>a triacylglycerol + H2O = a diacylglycerol + a fatty acid + H(+)</text>
        <dbReference type="Rhea" id="RHEA:12044"/>
        <dbReference type="ChEBI" id="CHEBI:15377"/>
        <dbReference type="ChEBI" id="CHEBI:15378"/>
        <dbReference type="ChEBI" id="CHEBI:17855"/>
        <dbReference type="ChEBI" id="CHEBI:18035"/>
        <dbReference type="ChEBI" id="CHEBI:28868"/>
        <dbReference type="EC" id="3.1.1.3"/>
    </reaction>
    <physiologicalReaction direction="left-to-right" evidence="2">
        <dbReference type="Rhea" id="RHEA:12045"/>
    </physiologicalReaction>
</comment>
<organism evidence="4 5">
    <name type="scientific">[Candida] anglica</name>
    <dbReference type="NCBI Taxonomy" id="148631"/>
    <lineage>
        <taxon>Eukaryota</taxon>
        <taxon>Fungi</taxon>
        <taxon>Dikarya</taxon>
        <taxon>Ascomycota</taxon>
        <taxon>Saccharomycotina</taxon>
        <taxon>Pichiomycetes</taxon>
        <taxon>Debaryomycetaceae</taxon>
        <taxon>Kurtzmaniella</taxon>
    </lineage>
</organism>
<dbReference type="Gene3D" id="3.40.50.1820">
    <property type="entry name" value="alpha/beta hydrolase"/>
    <property type="match status" value="1"/>
</dbReference>
<evidence type="ECO:0000256" key="2">
    <source>
        <dbReference type="ARBA" id="ARBA00023369"/>
    </source>
</evidence>
<evidence type="ECO:0000256" key="1">
    <source>
        <dbReference type="ARBA" id="ARBA00022801"/>
    </source>
</evidence>
<evidence type="ECO:0000313" key="5">
    <source>
        <dbReference type="Proteomes" id="UP001497600"/>
    </source>
</evidence>
<evidence type="ECO:0000313" key="4">
    <source>
        <dbReference type="EMBL" id="CAK7920211.1"/>
    </source>
</evidence>
<dbReference type="SUPFAM" id="SSF53474">
    <property type="entry name" value="alpha/beta-Hydrolases"/>
    <property type="match status" value="1"/>
</dbReference>
<dbReference type="PANTHER" id="PTHR34853">
    <property type="match status" value="1"/>
</dbReference>
<proteinExistence type="inferred from homology"/>
<dbReference type="InterPro" id="IPR029058">
    <property type="entry name" value="AB_hydrolase_fold"/>
</dbReference>
<feature type="chain" id="PRO_5045015449" evidence="3">
    <location>
        <begin position="17"/>
        <end position="442"/>
    </location>
</feature>
<dbReference type="Pfam" id="PF03583">
    <property type="entry name" value="LIP"/>
    <property type="match status" value="1"/>
</dbReference>
<gene>
    <name evidence="4" type="primary">LIP1</name>
    <name evidence="4" type="ORF">CAAN4_H00122</name>
</gene>
<dbReference type="InterPro" id="IPR005152">
    <property type="entry name" value="Lipase_secreted"/>
</dbReference>
<keyword evidence="5" id="KW-1185">Reference proteome</keyword>
<keyword evidence="3" id="KW-0732">Signal</keyword>
<dbReference type="Gene3D" id="1.10.260.130">
    <property type="match status" value="1"/>
</dbReference>
<dbReference type="EMBL" id="OZ004260">
    <property type="protein sequence ID" value="CAK7920211.1"/>
    <property type="molecule type" value="Genomic_DNA"/>
</dbReference>
<dbReference type="PIRSF" id="PIRSF029171">
    <property type="entry name" value="Esterase_LipA"/>
    <property type="match status" value="1"/>
</dbReference>
<sequence>MRFLIVFLAFLASVLAFPLKSPTKPSDDPFYSPPDGFESAKSGEVLRFRKMDNSYGALYLPVNLAATYQYLVKSENSFGEPVAIVTTLLVPHNSDPNKILSYQVAEDSTALNCAPSYALQVGSSATTIILTQIEFYYMQGVLNEGWNLVVPDYLGPNGANCAGYLGGKAVLNSIRGVLSKAADTGISSSAGVSLWGYSGGSSPTGWAAQLHPTYAPELNLIGAAYGGIIVNTTSATVGNMGKLSAGLAFTTLNGLANEYPELNDWIEKAVKPEKLSLFKATNSACLIQYMPIYLLASWSQYFVDGAKAMYDEVFQRISEKNNMLLTGLVPKIPIYLYDAKFDELLDSTDTDKLYDQFCAGGVSVEYHQDIVSEHLISFFSGGSGAFNWLKARHNGVPVAKNCQKKTSPTGLLSPQNILTLAKLNLELGVNIFGRPIGPNGPQ</sequence>
<feature type="signal peptide" evidence="3">
    <location>
        <begin position="1"/>
        <end position="16"/>
    </location>
</feature>
<name>A0ABP0EIZ6_9ASCO</name>
<dbReference type="Proteomes" id="UP001497600">
    <property type="component" value="Chromosome H"/>
</dbReference>
<comment type="similarity">
    <text evidence="3">Belongs to the AB hydrolase superfamily. Lipase family.</text>
</comment>
<reference evidence="4 5" key="1">
    <citation type="submission" date="2024-01" db="EMBL/GenBank/DDBJ databases">
        <authorList>
            <consortium name="Genoscope - CEA"/>
            <person name="William W."/>
        </authorList>
    </citation>
    <scope>NUCLEOTIDE SEQUENCE [LARGE SCALE GENOMIC DNA]</scope>
    <source>
        <strain evidence="4 5">29B2s-10</strain>
    </source>
</reference>
<keyword evidence="1" id="KW-0378">Hydrolase</keyword>